<dbReference type="InterPro" id="IPR001790">
    <property type="entry name" value="Ribosomal_uL10"/>
</dbReference>
<feature type="compositionally biased region" description="Low complexity" evidence="8">
    <location>
        <begin position="175"/>
        <end position="190"/>
    </location>
</feature>
<comment type="subunit">
    <text evidence="5 7">Part of the ribosomal stalk of the 50S ribosomal subunit. The N-terminus interacts with L11 and the large rRNA to form the base of the stalk. The C-terminus forms an elongated spine to which L12 dimers bind in a sequential fashion forming a multimeric L10(L12)X complex.</text>
</comment>
<evidence type="ECO:0000256" key="1">
    <source>
        <dbReference type="ARBA" id="ARBA00002633"/>
    </source>
</evidence>
<dbReference type="InterPro" id="IPR047865">
    <property type="entry name" value="Ribosomal_uL10_bac_type"/>
</dbReference>
<keyword evidence="3 7" id="KW-0689">Ribosomal protein</keyword>
<evidence type="ECO:0000313" key="9">
    <source>
        <dbReference type="EMBL" id="CAA9537915.1"/>
    </source>
</evidence>
<organism evidence="9">
    <name type="scientific">uncultured Solirubrobacteraceae bacterium</name>
    <dbReference type="NCBI Taxonomy" id="1162706"/>
    <lineage>
        <taxon>Bacteria</taxon>
        <taxon>Bacillati</taxon>
        <taxon>Actinomycetota</taxon>
        <taxon>Thermoleophilia</taxon>
        <taxon>Solirubrobacterales</taxon>
        <taxon>Solirubrobacteraceae</taxon>
        <taxon>environmental samples</taxon>
    </lineage>
</organism>
<feature type="region of interest" description="Disordered" evidence="8">
    <location>
        <begin position="175"/>
        <end position="229"/>
    </location>
</feature>
<evidence type="ECO:0000256" key="6">
    <source>
        <dbReference type="ARBA" id="ARBA00035202"/>
    </source>
</evidence>
<dbReference type="HAMAP" id="MF_00362">
    <property type="entry name" value="Ribosomal_uL10"/>
    <property type="match status" value="1"/>
</dbReference>
<dbReference type="InterPro" id="IPR022973">
    <property type="entry name" value="Ribosomal_uL10_bac"/>
</dbReference>
<comment type="similarity">
    <text evidence="2 7">Belongs to the universal ribosomal protein uL10 family.</text>
</comment>
<reference evidence="9" key="1">
    <citation type="submission" date="2020-02" db="EMBL/GenBank/DDBJ databases">
        <authorList>
            <person name="Meier V. D."/>
        </authorList>
    </citation>
    <scope>NUCLEOTIDE SEQUENCE</scope>
    <source>
        <strain evidence="9">AVDCRST_MAG30</strain>
    </source>
</reference>
<dbReference type="GO" id="GO:0003735">
    <property type="term" value="F:structural constituent of ribosome"/>
    <property type="evidence" value="ECO:0007669"/>
    <property type="project" value="InterPro"/>
</dbReference>
<dbReference type="SUPFAM" id="SSF160369">
    <property type="entry name" value="Ribosomal protein L10-like"/>
    <property type="match status" value="1"/>
</dbReference>
<dbReference type="PANTHER" id="PTHR11560">
    <property type="entry name" value="39S RIBOSOMAL PROTEIN L10, MITOCHONDRIAL"/>
    <property type="match status" value="1"/>
</dbReference>
<comment type="function">
    <text evidence="1 7">Forms part of the ribosomal stalk, playing a central role in the interaction of the ribosome with GTP-bound translation factors.</text>
</comment>
<sequence length="229" mass="23184">MDRQQKAAVIDEVAGQITEAEAIYAVDYRGISVPAAAELRTRLRGADASFRVVKNTLTERAADQAGAEGLKPFLEGPTAIAFVRGDAAAAAKALSDFGRTTGTLAFKGGLLNGDVLTVEQIGDIARLPSREVLIGRLVGMVASPLTGLATSLNGLIGGIARQLQAIADQGLVGGDAPAPAPAAEAPAAEASADDPEAAPATDTDAGDQDAEPADPPEPGPDPDPDPDDQ</sequence>
<accession>A0A6J4U1Y4</accession>
<dbReference type="Gene3D" id="6.10.250.290">
    <property type="match status" value="1"/>
</dbReference>
<evidence type="ECO:0000256" key="5">
    <source>
        <dbReference type="ARBA" id="ARBA00026025"/>
    </source>
</evidence>
<dbReference type="NCBIfam" id="NF000955">
    <property type="entry name" value="PRK00099.1-1"/>
    <property type="match status" value="1"/>
</dbReference>
<dbReference type="Pfam" id="PF00466">
    <property type="entry name" value="Ribosomal_L10"/>
    <property type="match status" value="1"/>
</dbReference>
<dbReference type="GO" id="GO:0015934">
    <property type="term" value="C:large ribosomal subunit"/>
    <property type="evidence" value="ECO:0007669"/>
    <property type="project" value="InterPro"/>
</dbReference>
<evidence type="ECO:0000256" key="3">
    <source>
        <dbReference type="ARBA" id="ARBA00022980"/>
    </source>
</evidence>
<feature type="compositionally biased region" description="Acidic residues" evidence="8">
    <location>
        <begin position="204"/>
        <end position="229"/>
    </location>
</feature>
<dbReference type="GO" id="GO:0006412">
    <property type="term" value="P:translation"/>
    <property type="evidence" value="ECO:0007669"/>
    <property type="project" value="UniProtKB-UniRule"/>
</dbReference>
<evidence type="ECO:0000256" key="2">
    <source>
        <dbReference type="ARBA" id="ARBA00008889"/>
    </source>
</evidence>
<dbReference type="PROSITE" id="PS01109">
    <property type="entry name" value="RIBOSOMAL_L10"/>
    <property type="match status" value="1"/>
</dbReference>
<dbReference type="CDD" id="cd05797">
    <property type="entry name" value="Ribosomal_L10"/>
    <property type="match status" value="1"/>
</dbReference>
<evidence type="ECO:0000256" key="8">
    <source>
        <dbReference type="SAM" id="MobiDB-lite"/>
    </source>
</evidence>
<name>A0A6J4U1Y4_9ACTN</name>
<keyword evidence="7" id="KW-0699">rRNA-binding</keyword>
<dbReference type="AlphaFoldDB" id="A0A6J4U1Y4"/>
<evidence type="ECO:0000256" key="7">
    <source>
        <dbReference type="HAMAP-Rule" id="MF_00362"/>
    </source>
</evidence>
<dbReference type="InterPro" id="IPR002363">
    <property type="entry name" value="Ribosomal_uL10_CS_bac"/>
</dbReference>
<keyword evidence="7" id="KW-0694">RNA-binding</keyword>
<dbReference type="Gene3D" id="3.30.70.1730">
    <property type="match status" value="1"/>
</dbReference>
<evidence type="ECO:0000256" key="4">
    <source>
        <dbReference type="ARBA" id="ARBA00023274"/>
    </source>
</evidence>
<gene>
    <name evidence="7" type="primary">rplJ</name>
    <name evidence="9" type="ORF">AVDCRST_MAG30-4432</name>
</gene>
<dbReference type="InterPro" id="IPR043141">
    <property type="entry name" value="Ribosomal_uL10-like_sf"/>
</dbReference>
<dbReference type="GO" id="GO:0070180">
    <property type="term" value="F:large ribosomal subunit rRNA binding"/>
    <property type="evidence" value="ECO:0007669"/>
    <property type="project" value="UniProtKB-UniRule"/>
</dbReference>
<dbReference type="EMBL" id="CADCVS010000580">
    <property type="protein sequence ID" value="CAA9537915.1"/>
    <property type="molecule type" value="Genomic_DNA"/>
</dbReference>
<keyword evidence="4 7" id="KW-0687">Ribonucleoprotein</keyword>
<protein>
    <recommendedName>
        <fullName evidence="6 7">Large ribosomal subunit protein uL10</fullName>
    </recommendedName>
</protein>
<proteinExistence type="inferred from homology"/>